<feature type="domain" description="Sulfotransferase" evidence="3">
    <location>
        <begin position="7"/>
        <end position="255"/>
    </location>
</feature>
<keyword evidence="5" id="KW-1185">Reference proteome</keyword>
<dbReference type="InterPro" id="IPR027417">
    <property type="entry name" value="P-loop_NTPase"/>
</dbReference>
<dbReference type="InterPro" id="IPR000863">
    <property type="entry name" value="Sulfotransferase_dom"/>
</dbReference>
<dbReference type="RefSeq" id="WP_073852534.1">
    <property type="nucleotide sequence ID" value="NZ_LVWA01000005.1"/>
</dbReference>
<evidence type="ECO:0000313" key="4">
    <source>
        <dbReference type="EMBL" id="OKL40431.1"/>
    </source>
</evidence>
<proteinExistence type="inferred from homology"/>
<gene>
    <name evidence="4" type="ORF">A3841_19185</name>
</gene>
<evidence type="ECO:0000256" key="2">
    <source>
        <dbReference type="ARBA" id="ARBA00022679"/>
    </source>
</evidence>
<dbReference type="PANTHER" id="PTHR11783">
    <property type="entry name" value="SULFOTRANSFERASE SULT"/>
    <property type="match status" value="1"/>
</dbReference>
<dbReference type="EMBL" id="LVWA01000005">
    <property type="protein sequence ID" value="OKL40431.1"/>
    <property type="molecule type" value="Genomic_DNA"/>
</dbReference>
<keyword evidence="2" id="KW-0808">Transferase</keyword>
<sequence length="298" mass="35156">MKILQGGAPKCGNFWLYQILQQLLHRSGQPVNSFIQRHPIYELAKTWELNYPSQASIDVLDVTDLQYSYRISSIFRMPVESIKSYVAQTDHVWTHSPVCKRSSELFSLFDKKVYILRDPRDRAISASKYYTSEYMLKYYPQEETDAKRYLEKHFEELMLEWVWHVYDHLRLSGEHNIHIAFYEGFLLDFQRELTRLLHYLEVDLSRKERAELQEAMSFATLQSKNPKHLKKGQSGYWMDQLTDAQAAQADMIAGPLLRFLGYPAFKGQPMSYTTEPPHQHFEALKEEIITSQQPLYQV</sequence>
<comment type="caution">
    <text evidence="4">The sequence shown here is derived from an EMBL/GenBank/DDBJ whole genome shotgun (WGS) entry which is preliminary data.</text>
</comment>
<name>A0A1Q5PE40_9BACT</name>
<dbReference type="Pfam" id="PF00685">
    <property type="entry name" value="Sulfotransfer_1"/>
    <property type="match status" value="1"/>
</dbReference>
<dbReference type="Proteomes" id="UP000186551">
    <property type="component" value="Unassembled WGS sequence"/>
</dbReference>
<dbReference type="SUPFAM" id="SSF52540">
    <property type="entry name" value="P-loop containing nucleoside triphosphate hydrolases"/>
    <property type="match status" value="1"/>
</dbReference>
<dbReference type="GO" id="GO:0008146">
    <property type="term" value="F:sulfotransferase activity"/>
    <property type="evidence" value="ECO:0007669"/>
    <property type="project" value="InterPro"/>
</dbReference>
<evidence type="ECO:0000313" key="5">
    <source>
        <dbReference type="Proteomes" id="UP000186551"/>
    </source>
</evidence>
<accession>A0A1Q5PE40</accession>
<dbReference type="Gene3D" id="3.40.50.300">
    <property type="entry name" value="P-loop containing nucleotide triphosphate hydrolases"/>
    <property type="match status" value="1"/>
</dbReference>
<comment type="similarity">
    <text evidence="1">Belongs to the sulfotransferase 1 family.</text>
</comment>
<dbReference type="AlphaFoldDB" id="A0A1Q5PE40"/>
<reference evidence="4 5" key="1">
    <citation type="submission" date="2016-03" db="EMBL/GenBank/DDBJ databases">
        <title>Genome sequence of Pontibacter sp. nov., of the family cytophagaceae, isolated from marine sediment of the Yellow Sea, China.</title>
        <authorList>
            <person name="Zhang G."/>
            <person name="Zhang R."/>
        </authorList>
    </citation>
    <scope>NUCLEOTIDE SEQUENCE [LARGE SCALE GENOMIC DNA]</scope>
    <source>
        <strain evidence="4 5">S10-8</strain>
    </source>
</reference>
<organism evidence="4 5">
    <name type="scientific">Pontibacter flavimaris</name>
    <dbReference type="NCBI Taxonomy" id="1797110"/>
    <lineage>
        <taxon>Bacteria</taxon>
        <taxon>Pseudomonadati</taxon>
        <taxon>Bacteroidota</taxon>
        <taxon>Cytophagia</taxon>
        <taxon>Cytophagales</taxon>
        <taxon>Hymenobacteraceae</taxon>
        <taxon>Pontibacter</taxon>
    </lineage>
</organism>
<protein>
    <recommendedName>
        <fullName evidence="3">Sulfotransferase domain-containing protein</fullName>
    </recommendedName>
</protein>
<dbReference type="STRING" id="1797110.A3841_19185"/>
<evidence type="ECO:0000256" key="1">
    <source>
        <dbReference type="ARBA" id="ARBA00005771"/>
    </source>
</evidence>
<dbReference type="OrthoDB" id="847754at2"/>
<evidence type="ECO:0000259" key="3">
    <source>
        <dbReference type="Pfam" id="PF00685"/>
    </source>
</evidence>